<dbReference type="Proteomes" id="UP000092634">
    <property type="component" value="Unassembled WGS sequence"/>
</dbReference>
<evidence type="ECO:0000313" key="8">
    <source>
        <dbReference type="EMBL" id="OFJ47117.1"/>
    </source>
</evidence>
<dbReference type="InterPro" id="IPR036804">
    <property type="entry name" value="CheR_N_sf"/>
</dbReference>
<feature type="binding site" evidence="6">
    <location>
        <begin position="227"/>
        <end position="228"/>
    </location>
    <ligand>
        <name>S-adenosyl-L-methionine</name>
        <dbReference type="ChEBI" id="CHEBI:59789"/>
    </ligand>
</feature>
<feature type="binding site" evidence="6">
    <location>
        <position position="87"/>
    </location>
    <ligand>
        <name>S-adenosyl-L-methionine</name>
        <dbReference type="ChEBI" id="CHEBI:59789"/>
    </ligand>
</feature>
<dbReference type="PROSITE" id="PS50123">
    <property type="entry name" value="CHER"/>
    <property type="match status" value="1"/>
</dbReference>
<dbReference type="CDD" id="cd02440">
    <property type="entry name" value="AdoMet_MTases"/>
    <property type="match status" value="1"/>
</dbReference>
<evidence type="ECO:0000313" key="9">
    <source>
        <dbReference type="Proteomes" id="UP000092634"/>
    </source>
</evidence>
<feature type="binding site" evidence="6">
    <location>
        <position position="152"/>
    </location>
    <ligand>
        <name>S-adenosyl-L-methionine</name>
        <dbReference type="ChEBI" id="CHEBI:59789"/>
    </ligand>
</feature>
<gene>
    <name evidence="8" type="ORF">BA896_018485</name>
</gene>
<feature type="binding site" evidence="6">
    <location>
        <position position="93"/>
    </location>
    <ligand>
        <name>S-adenosyl-L-methionine</name>
        <dbReference type="ChEBI" id="CHEBI:59789"/>
    </ligand>
</feature>
<dbReference type="InterPro" id="IPR022642">
    <property type="entry name" value="CheR_C"/>
</dbReference>
<dbReference type="PANTHER" id="PTHR24422">
    <property type="entry name" value="CHEMOTAXIS PROTEIN METHYLTRANSFERASE"/>
    <property type="match status" value="1"/>
</dbReference>
<dbReference type="EC" id="2.1.1.80" evidence="5"/>
<reference evidence="8 9" key="1">
    <citation type="submission" date="2016-10" db="EMBL/GenBank/DDBJ databases">
        <title>Updated version of Genome Assembly of Janthinobacterium lividum ERGS5:01.</title>
        <authorList>
            <person name="Kumar R."/>
            <person name="Acharya V."/>
            <person name="Singh D."/>
        </authorList>
    </citation>
    <scope>NUCLEOTIDE SEQUENCE [LARGE SCALE GENOMIC DNA]</scope>
    <source>
        <strain evidence="8 9">ERGS5:01</strain>
    </source>
</reference>
<evidence type="ECO:0000256" key="4">
    <source>
        <dbReference type="ARBA" id="ARBA00022691"/>
    </source>
</evidence>
<keyword evidence="4 5" id="KW-0949">S-adenosyl-L-methionine</keyword>
<dbReference type="SMART" id="SM00138">
    <property type="entry name" value="MeTrc"/>
    <property type="match status" value="1"/>
</dbReference>
<protein>
    <recommendedName>
        <fullName evidence="5">Chemotaxis protein methyltransferase</fullName>
        <ecNumber evidence="5">2.1.1.80</ecNumber>
    </recommendedName>
</protein>
<evidence type="ECO:0000256" key="2">
    <source>
        <dbReference type="ARBA" id="ARBA00022603"/>
    </source>
</evidence>
<dbReference type="PIRSF" id="PIRSF000410">
    <property type="entry name" value="CheR"/>
    <property type="match status" value="1"/>
</dbReference>
<dbReference type="Pfam" id="PF01739">
    <property type="entry name" value="CheR"/>
    <property type="match status" value="1"/>
</dbReference>
<dbReference type="PANTHER" id="PTHR24422:SF26">
    <property type="entry name" value="CHEMOTAXIS PROTEIN METHYLTRANSFERASE"/>
    <property type="match status" value="1"/>
</dbReference>
<keyword evidence="2 5" id="KW-0489">Methyltransferase</keyword>
<feature type="domain" description="CheR-type methyltransferase" evidence="7">
    <location>
        <begin position="10"/>
        <end position="284"/>
    </location>
</feature>
<dbReference type="InterPro" id="IPR000780">
    <property type="entry name" value="CheR_MeTrfase"/>
</dbReference>
<organism evidence="8 9">
    <name type="scientific">Janthinobacterium lividum</name>
    <dbReference type="NCBI Taxonomy" id="29581"/>
    <lineage>
        <taxon>Bacteria</taxon>
        <taxon>Pseudomonadati</taxon>
        <taxon>Pseudomonadota</taxon>
        <taxon>Betaproteobacteria</taxon>
        <taxon>Burkholderiales</taxon>
        <taxon>Oxalobacteraceae</taxon>
        <taxon>Janthinobacterium</taxon>
    </lineage>
</organism>
<name>A0A1E8PMF9_9BURK</name>
<evidence type="ECO:0000256" key="1">
    <source>
        <dbReference type="ARBA" id="ARBA00001541"/>
    </source>
</evidence>
<feature type="binding site" evidence="6">
    <location>
        <begin position="210"/>
        <end position="211"/>
    </location>
    <ligand>
        <name>S-adenosyl-L-methionine</name>
        <dbReference type="ChEBI" id="CHEBI:59789"/>
    </ligand>
</feature>
<dbReference type="GO" id="GO:0032259">
    <property type="term" value="P:methylation"/>
    <property type="evidence" value="ECO:0007669"/>
    <property type="project" value="UniProtKB-KW"/>
</dbReference>
<feature type="binding site" evidence="6">
    <location>
        <position position="89"/>
    </location>
    <ligand>
        <name>S-adenosyl-L-methionine</name>
        <dbReference type="ChEBI" id="CHEBI:59789"/>
    </ligand>
</feature>
<dbReference type="Gene3D" id="3.40.50.150">
    <property type="entry name" value="Vaccinia Virus protein VP39"/>
    <property type="match status" value="1"/>
</dbReference>
<keyword evidence="3 5" id="KW-0808">Transferase</keyword>
<feature type="binding site" evidence="6">
    <location>
        <position position="126"/>
    </location>
    <ligand>
        <name>S-adenosyl-L-methionine</name>
        <dbReference type="ChEBI" id="CHEBI:59789"/>
    </ligand>
</feature>
<dbReference type="Gene3D" id="1.10.155.10">
    <property type="entry name" value="Chemotaxis receptor methyltransferase CheR, N-terminal domain"/>
    <property type="match status" value="1"/>
</dbReference>
<dbReference type="EMBL" id="MAQB02000009">
    <property type="protein sequence ID" value="OFJ47117.1"/>
    <property type="molecule type" value="Genomic_DNA"/>
</dbReference>
<dbReference type="PRINTS" id="PR00996">
    <property type="entry name" value="CHERMTFRASE"/>
</dbReference>
<accession>A0A1E8PMF9</accession>
<dbReference type="InterPro" id="IPR050903">
    <property type="entry name" value="Bact_Chemotaxis_MeTrfase"/>
</dbReference>
<evidence type="ECO:0000256" key="3">
    <source>
        <dbReference type="ARBA" id="ARBA00022679"/>
    </source>
</evidence>
<evidence type="ECO:0000259" key="7">
    <source>
        <dbReference type="PROSITE" id="PS50123"/>
    </source>
</evidence>
<comment type="caution">
    <text evidence="8">The sequence shown here is derived from an EMBL/GenBank/DDBJ whole genome shotgun (WGS) entry which is preliminary data.</text>
</comment>
<evidence type="ECO:0000256" key="6">
    <source>
        <dbReference type="PIRSR" id="PIRSR000410-1"/>
    </source>
</evidence>
<comment type="function">
    <text evidence="5">Methylation of the membrane-bound methyl-accepting chemotaxis proteins (MCP) to form gamma-glutamyl methyl ester residues in MCP.</text>
</comment>
<dbReference type="AlphaFoldDB" id="A0A1E8PMF9"/>
<dbReference type="InterPro" id="IPR022641">
    <property type="entry name" value="CheR_N"/>
</dbReference>
<dbReference type="InterPro" id="IPR026024">
    <property type="entry name" value="Chemotaxis_MeTrfase_CheR"/>
</dbReference>
<evidence type="ECO:0000256" key="5">
    <source>
        <dbReference type="PIRNR" id="PIRNR000410"/>
    </source>
</evidence>
<sequence>MDRAHGLAGRPAESTGISDTDFATIRDLLFQQAGIALTPAKKALVCSRLFKRLQATGLDTYGAYFALLMSGNDGAELQIAIDLLTTNETYFFREAEHFSMLAALAEKADRQRTFRVWSAACSSGEEVYTIAMTLAELSRTARAPTWEVRGSDLSTRVLETARQGHYTLARTGDMPPALLKRYCLYGTGQYEGTLLVDSALRDRVEFAQINLIEPLPRLVPFDVIFLRNVLIYFDPPVKRKVVTQLLDTLRPNGVLFIGMAETLSGVIDGLVSCGPGAYRMERRS</sequence>
<dbReference type="GO" id="GO:0008983">
    <property type="term" value="F:protein-glutamate O-methyltransferase activity"/>
    <property type="evidence" value="ECO:0007669"/>
    <property type="project" value="UniProtKB-EC"/>
</dbReference>
<dbReference type="SUPFAM" id="SSF47757">
    <property type="entry name" value="Chemotaxis receptor methyltransferase CheR, N-terminal domain"/>
    <property type="match status" value="1"/>
</dbReference>
<comment type="catalytic activity">
    <reaction evidence="1 5">
        <text>L-glutamyl-[protein] + S-adenosyl-L-methionine = [protein]-L-glutamate 5-O-methyl ester + S-adenosyl-L-homocysteine</text>
        <dbReference type="Rhea" id="RHEA:24452"/>
        <dbReference type="Rhea" id="RHEA-COMP:10208"/>
        <dbReference type="Rhea" id="RHEA-COMP:10311"/>
        <dbReference type="ChEBI" id="CHEBI:29973"/>
        <dbReference type="ChEBI" id="CHEBI:57856"/>
        <dbReference type="ChEBI" id="CHEBI:59789"/>
        <dbReference type="ChEBI" id="CHEBI:82795"/>
        <dbReference type="EC" id="2.1.1.80"/>
    </reaction>
</comment>
<dbReference type="Pfam" id="PF03705">
    <property type="entry name" value="CheR_N"/>
    <property type="match status" value="1"/>
</dbReference>
<dbReference type="SUPFAM" id="SSF53335">
    <property type="entry name" value="S-adenosyl-L-methionine-dependent methyltransferases"/>
    <property type="match status" value="1"/>
</dbReference>
<dbReference type="InterPro" id="IPR029063">
    <property type="entry name" value="SAM-dependent_MTases_sf"/>
</dbReference>
<proteinExistence type="predicted"/>